<reference evidence="9 10" key="1">
    <citation type="submission" date="2018-08" db="EMBL/GenBank/DDBJ databases">
        <authorList>
            <person name="Khan S.A."/>
        </authorList>
    </citation>
    <scope>NUCLEOTIDE SEQUENCE [LARGE SCALE GENOMIC DNA]</scope>
    <source>
        <strain evidence="9 10">GTF-13</strain>
    </source>
</reference>
<comment type="function">
    <text evidence="1 8">Specifically methylates the guanine in position 966 of 16S rRNA in the assembled 30S particle.</text>
</comment>
<keyword evidence="6 8" id="KW-0808">Transferase</keyword>
<sequence length="200" mass="22469">MAKPKPSPRKAAPPGRPSQVRLIAGLWRGRKLPVADREGLRPTPDRVRETLFNWLAPWVPGSRCLDCFSGTGALALEALSRGAAQACLLEFDQGVAQQLRCNLATLNDQRGRVIQGDALLQLAQPAPERFDLVFLDPPFRRQMLARCCELLEANGWLAEEARIYVECEKELSLESLPSNWTLYREKSAGQVSYRLFQRQP</sequence>
<dbReference type="Gene3D" id="3.40.50.150">
    <property type="entry name" value="Vaccinia Virus protein VP39"/>
    <property type="match status" value="1"/>
</dbReference>
<protein>
    <recommendedName>
        <fullName evidence="4 8">Ribosomal RNA small subunit methyltransferase D</fullName>
        <ecNumber evidence="3 8">2.1.1.171</ecNumber>
    </recommendedName>
</protein>
<dbReference type="PROSITE" id="PS00092">
    <property type="entry name" value="N6_MTASE"/>
    <property type="match status" value="1"/>
</dbReference>
<accession>A0A3P3VJ25</accession>
<dbReference type="GO" id="GO:0052913">
    <property type="term" value="F:16S rRNA (guanine(966)-N(2))-methyltransferase activity"/>
    <property type="evidence" value="ECO:0007669"/>
    <property type="project" value="UniProtKB-EC"/>
</dbReference>
<dbReference type="AlphaFoldDB" id="A0A3P3VJ25"/>
<dbReference type="PANTHER" id="PTHR43542">
    <property type="entry name" value="METHYLTRANSFERASE"/>
    <property type="match status" value="1"/>
</dbReference>
<keyword evidence="8" id="KW-0949">S-adenosyl-L-methionine</keyword>
<dbReference type="GO" id="GO:0003676">
    <property type="term" value="F:nucleic acid binding"/>
    <property type="evidence" value="ECO:0007669"/>
    <property type="project" value="InterPro"/>
</dbReference>
<keyword evidence="8" id="KW-0698">rRNA processing</keyword>
<dbReference type="InterPro" id="IPR004398">
    <property type="entry name" value="RNA_MeTrfase_RsmD"/>
</dbReference>
<gene>
    <name evidence="9" type="primary">rsmD</name>
    <name evidence="9" type="ORF">D0544_12540</name>
</gene>
<evidence type="ECO:0000256" key="2">
    <source>
        <dbReference type="ARBA" id="ARBA00005269"/>
    </source>
</evidence>
<dbReference type="InterPro" id="IPR029063">
    <property type="entry name" value="SAM-dependent_MTases_sf"/>
</dbReference>
<evidence type="ECO:0000256" key="4">
    <source>
        <dbReference type="ARBA" id="ARBA00013682"/>
    </source>
</evidence>
<evidence type="ECO:0000313" key="10">
    <source>
        <dbReference type="Proteomes" id="UP000280792"/>
    </source>
</evidence>
<evidence type="ECO:0000256" key="5">
    <source>
        <dbReference type="ARBA" id="ARBA00022603"/>
    </source>
</evidence>
<evidence type="ECO:0000313" key="9">
    <source>
        <dbReference type="EMBL" id="RRJ82682.1"/>
    </source>
</evidence>
<dbReference type="PIRSF" id="PIRSF004553">
    <property type="entry name" value="CHP00095"/>
    <property type="match status" value="1"/>
</dbReference>
<comment type="catalytic activity">
    <reaction evidence="7 8">
        <text>guanosine(966) in 16S rRNA + S-adenosyl-L-methionine = N(2)-methylguanosine(966) in 16S rRNA + S-adenosyl-L-homocysteine + H(+)</text>
        <dbReference type="Rhea" id="RHEA:23548"/>
        <dbReference type="Rhea" id="RHEA-COMP:10211"/>
        <dbReference type="Rhea" id="RHEA-COMP:10212"/>
        <dbReference type="ChEBI" id="CHEBI:15378"/>
        <dbReference type="ChEBI" id="CHEBI:57856"/>
        <dbReference type="ChEBI" id="CHEBI:59789"/>
        <dbReference type="ChEBI" id="CHEBI:74269"/>
        <dbReference type="ChEBI" id="CHEBI:74481"/>
        <dbReference type="EC" id="2.1.1.171"/>
    </reaction>
</comment>
<dbReference type="NCBIfam" id="TIGR00095">
    <property type="entry name" value="16S rRNA (guanine(966)-N(2))-methyltransferase RsmD"/>
    <property type="match status" value="1"/>
</dbReference>
<dbReference type="PANTHER" id="PTHR43542:SF1">
    <property type="entry name" value="METHYLTRANSFERASE"/>
    <property type="match status" value="1"/>
</dbReference>
<evidence type="ECO:0000256" key="1">
    <source>
        <dbReference type="ARBA" id="ARBA00002649"/>
    </source>
</evidence>
<dbReference type="CDD" id="cd02440">
    <property type="entry name" value="AdoMet_MTases"/>
    <property type="match status" value="1"/>
</dbReference>
<keyword evidence="10" id="KW-1185">Reference proteome</keyword>
<dbReference type="EC" id="2.1.1.171" evidence="3 8"/>
<name>A0A3P3VJ25_9GAMM</name>
<comment type="similarity">
    <text evidence="2 8">Belongs to the methyltransferase superfamily. RsmD family.</text>
</comment>
<dbReference type="InterPro" id="IPR002052">
    <property type="entry name" value="DNA_methylase_N6_adenine_CS"/>
</dbReference>
<dbReference type="SUPFAM" id="SSF53335">
    <property type="entry name" value="S-adenosyl-L-methionine-dependent methyltransferases"/>
    <property type="match status" value="1"/>
</dbReference>
<dbReference type="Pfam" id="PF03602">
    <property type="entry name" value="Cons_hypoth95"/>
    <property type="match status" value="1"/>
</dbReference>
<keyword evidence="5 8" id="KW-0489">Methyltransferase</keyword>
<dbReference type="EMBL" id="QWEZ01000002">
    <property type="protein sequence ID" value="RRJ82682.1"/>
    <property type="molecule type" value="Genomic_DNA"/>
</dbReference>
<proteinExistence type="inferred from homology"/>
<evidence type="ECO:0000256" key="8">
    <source>
        <dbReference type="PIRNR" id="PIRNR004553"/>
    </source>
</evidence>
<dbReference type="Proteomes" id="UP000280792">
    <property type="component" value="Unassembled WGS sequence"/>
</dbReference>
<evidence type="ECO:0000256" key="3">
    <source>
        <dbReference type="ARBA" id="ARBA00012141"/>
    </source>
</evidence>
<reference evidence="9 10" key="2">
    <citation type="submission" date="2018-12" db="EMBL/GenBank/DDBJ databases">
        <title>Simiduia agarivorans gen. nov., sp. nov., a marine, agarolytic bacterium isolated from shallow coastal water from Keelung, Taiwan.</title>
        <authorList>
            <person name="Shieh W.Y."/>
        </authorList>
    </citation>
    <scope>NUCLEOTIDE SEQUENCE [LARGE SCALE GENOMIC DNA]</scope>
    <source>
        <strain evidence="9 10">GTF-13</strain>
    </source>
</reference>
<comment type="caution">
    <text evidence="9">The sequence shown here is derived from an EMBL/GenBank/DDBJ whole genome shotgun (WGS) entry which is preliminary data.</text>
</comment>
<dbReference type="RefSeq" id="WP_125016646.1">
    <property type="nucleotide sequence ID" value="NZ_QWEZ01000002.1"/>
</dbReference>
<organism evidence="9 10">
    <name type="scientific">Aestuariirhabdus litorea</name>
    <dbReference type="NCBI Taxonomy" id="2528527"/>
    <lineage>
        <taxon>Bacteria</taxon>
        <taxon>Pseudomonadati</taxon>
        <taxon>Pseudomonadota</taxon>
        <taxon>Gammaproteobacteria</taxon>
        <taxon>Oceanospirillales</taxon>
        <taxon>Aestuariirhabdaceae</taxon>
        <taxon>Aestuariirhabdus</taxon>
    </lineage>
</organism>
<evidence type="ECO:0000256" key="7">
    <source>
        <dbReference type="ARBA" id="ARBA00048326"/>
    </source>
</evidence>
<evidence type="ECO:0000256" key="6">
    <source>
        <dbReference type="ARBA" id="ARBA00022679"/>
    </source>
</evidence>